<evidence type="ECO:0000313" key="9">
    <source>
        <dbReference type="Proteomes" id="UP001515500"/>
    </source>
</evidence>
<feature type="transmembrane region" description="Helical" evidence="7">
    <location>
        <begin position="324"/>
        <end position="342"/>
    </location>
</feature>
<dbReference type="Pfam" id="PF04080">
    <property type="entry name" value="Per1"/>
    <property type="match status" value="1"/>
</dbReference>
<evidence type="ECO:0000256" key="5">
    <source>
        <dbReference type="ARBA" id="ARBA00022989"/>
    </source>
</evidence>
<feature type="signal peptide" evidence="8">
    <location>
        <begin position="1"/>
        <end position="37"/>
    </location>
</feature>
<keyword evidence="5 7" id="KW-1133">Transmembrane helix</keyword>
<dbReference type="InterPro" id="IPR007217">
    <property type="entry name" value="Per1-like"/>
</dbReference>
<dbReference type="Proteomes" id="UP001515500">
    <property type="component" value="Unplaced"/>
</dbReference>
<reference evidence="10" key="1">
    <citation type="submission" date="2025-08" db="UniProtKB">
        <authorList>
            <consortium name="RefSeq"/>
        </authorList>
    </citation>
    <scope>IDENTIFICATION</scope>
</reference>
<evidence type="ECO:0000256" key="8">
    <source>
        <dbReference type="SAM" id="SignalP"/>
    </source>
</evidence>
<comment type="subcellular location">
    <subcellularLocation>
        <location evidence="1">Endomembrane system</location>
        <topology evidence="1">Multi-pass membrane protein</topology>
    </subcellularLocation>
    <subcellularLocation>
        <location evidence="7">Golgi apparatus membrane</location>
        <topology evidence="7">Multi-pass membrane protein</topology>
    </subcellularLocation>
</comment>
<evidence type="ECO:0000256" key="4">
    <source>
        <dbReference type="ARBA" id="ARBA00022729"/>
    </source>
</evidence>
<sequence length="358" mass="41864">MYVSHIPFVSLSFCSKMTIVWLPLFLCFSSLFEVLHATHGDSDPIYRSCVEQCEAKGYIAEISIKHCKFSSDVLTENSSWYEHKPFYSQWKQWNCESDCQYHCMIQREKERETDGFMPVKYHGKWPFKRVYIFQEPVSAILSLLSLVIQFKCWFSYHQLLHYKLPLRPQSQRTFYEFTELWHVSWLLSMNASFWSAIFHTRYSELAERLDYSSIIILLGISLILAIIRTLHVKDEAARVTVAAPLLAFLTTHVLYLNFYQFDHGLHLIVGMAMGIAQVLLWVVWSGLTSHPSRLKLWMVMFGGALAKLLEIYEFPPYYGYVDSHALSHALTIPLTFLWWSFIKDDAKIQTSTLTKKTS</sequence>
<evidence type="ECO:0000256" key="2">
    <source>
        <dbReference type="ARBA" id="ARBA00022502"/>
    </source>
</evidence>
<comment type="similarity">
    <text evidence="7">Belongs to the PGAP3 family.</text>
</comment>
<feature type="transmembrane region" description="Helical" evidence="7">
    <location>
        <begin position="239"/>
        <end position="258"/>
    </location>
</feature>
<dbReference type="AlphaFoldDB" id="A0AB40B199"/>
<keyword evidence="4 8" id="KW-0732">Signal</keyword>
<dbReference type="PANTHER" id="PTHR13148">
    <property type="entry name" value="PER1-RELATED"/>
    <property type="match status" value="1"/>
</dbReference>
<evidence type="ECO:0000256" key="6">
    <source>
        <dbReference type="ARBA" id="ARBA00023136"/>
    </source>
</evidence>
<dbReference type="GO" id="GO:0005789">
    <property type="term" value="C:endoplasmic reticulum membrane"/>
    <property type="evidence" value="ECO:0007669"/>
    <property type="project" value="TreeGrafter"/>
</dbReference>
<feature type="transmembrane region" description="Helical" evidence="7">
    <location>
        <begin position="209"/>
        <end position="227"/>
    </location>
</feature>
<name>A0AB40B199_DIOCR</name>
<keyword evidence="7" id="KW-0333">Golgi apparatus</keyword>
<keyword evidence="9" id="KW-1185">Reference proteome</keyword>
<evidence type="ECO:0000256" key="1">
    <source>
        <dbReference type="ARBA" id="ARBA00004127"/>
    </source>
</evidence>
<keyword evidence="6 7" id="KW-0472">Membrane</keyword>
<evidence type="ECO:0000313" key="10">
    <source>
        <dbReference type="RefSeq" id="XP_039121012.1"/>
    </source>
</evidence>
<dbReference type="PANTHER" id="PTHR13148:SF0">
    <property type="entry name" value="POST-GPI ATTACHMENT TO PROTEINS FACTOR 3"/>
    <property type="match status" value="1"/>
</dbReference>
<keyword evidence="2 7" id="KW-0337">GPI-anchor biosynthesis</keyword>
<protein>
    <recommendedName>
        <fullName evidence="7">Post-GPI attachment to proteins factor 3</fullName>
    </recommendedName>
</protein>
<proteinExistence type="inferred from homology"/>
<evidence type="ECO:0000256" key="7">
    <source>
        <dbReference type="RuleBase" id="RU365066"/>
    </source>
</evidence>
<feature type="transmembrane region" description="Helical" evidence="7">
    <location>
        <begin position="264"/>
        <end position="284"/>
    </location>
</feature>
<dbReference type="GO" id="GO:0006506">
    <property type="term" value="P:GPI anchor biosynthetic process"/>
    <property type="evidence" value="ECO:0007669"/>
    <property type="project" value="UniProtKB-KW"/>
</dbReference>
<comment type="caution">
    <text evidence="7">Lacks conserved residue(s) required for the propagation of feature annotation.</text>
</comment>
<dbReference type="RefSeq" id="XP_039121012.1">
    <property type="nucleotide sequence ID" value="XM_039265078.1"/>
</dbReference>
<organism evidence="9 10">
    <name type="scientific">Dioscorea cayennensis subsp. rotundata</name>
    <name type="common">White Guinea yam</name>
    <name type="synonym">Dioscorea rotundata</name>
    <dbReference type="NCBI Taxonomy" id="55577"/>
    <lineage>
        <taxon>Eukaryota</taxon>
        <taxon>Viridiplantae</taxon>
        <taxon>Streptophyta</taxon>
        <taxon>Embryophyta</taxon>
        <taxon>Tracheophyta</taxon>
        <taxon>Spermatophyta</taxon>
        <taxon>Magnoliopsida</taxon>
        <taxon>Liliopsida</taxon>
        <taxon>Dioscoreales</taxon>
        <taxon>Dioscoreaceae</taxon>
        <taxon>Dioscorea</taxon>
    </lineage>
</organism>
<dbReference type="GO" id="GO:0000139">
    <property type="term" value="C:Golgi membrane"/>
    <property type="evidence" value="ECO:0007669"/>
    <property type="project" value="UniProtKB-SubCell"/>
</dbReference>
<dbReference type="GeneID" id="120257648"/>
<feature type="chain" id="PRO_5044285508" description="Post-GPI attachment to proteins factor 3" evidence="8">
    <location>
        <begin position="38"/>
        <end position="358"/>
    </location>
</feature>
<accession>A0AB40B199</accession>
<evidence type="ECO:0000256" key="3">
    <source>
        <dbReference type="ARBA" id="ARBA00022692"/>
    </source>
</evidence>
<dbReference type="GO" id="GO:0016788">
    <property type="term" value="F:hydrolase activity, acting on ester bonds"/>
    <property type="evidence" value="ECO:0007669"/>
    <property type="project" value="TreeGrafter"/>
</dbReference>
<feature type="transmembrane region" description="Helical" evidence="7">
    <location>
        <begin position="177"/>
        <end position="197"/>
    </location>
</feature>
<keyword evidence="3 7" id="KW-0812">Transmembrane</keyword>
<comment type="function">
    <text evidence="7">Involved in the lipid remodeling steps of GPI-anchor maturation.</text>
</comment>
<gene>
    <name evidence="10" type="primary">LOC120257648</name>
</gene>